<dbReference type="Gene3D" id="3.40.50.1100">
    <property type="match status" value="2"/>
</dbReference>
<evidence type="ECO:0000256" key="2">
    <source>
        <dbReference type="ARBA" id="ARBA00008639"/>
    </source>
</evidence>
<feature type="modified residue" description="N6-(pyridoxal phosphate)lysine" evidence="5">
    <location>
        <position position="35"/>
    </location>
</feature>
<comment type="similarity">
    <text evidence="2">Belongs to the ACC deaminase/D-cysteine desulfhydrase family.</text>
</comment>
<evidence type="ECO:0000256" key="4">
    <source>
        <dbReference type="PIRSR" id="PIRSR006278-1"/>
    </source>
</evidence>
<protein>
    <submittedName>
        <fullName evidence="7">Pyridoxal-phosphate dependent enzyme</fullName>
    </submittedName>
</protein>
<comment type="cofactor">
    <cofactor evidence="1">
        <name>pyridoxal 5'-phosphate</name>
        <dbReference type="ChEBI" id="CHEBI:597326"/>
    </cofactor>
</comment>
<dbReference type="Pfam" id="PF00291">
    <property type="entry name" value="PALP"/>
    <property type="match status" value="1"/>
</dbReference>
<dbReference type="InterPro" id="IPR036052">
    <property type="entry name" value="TrpB-like_PALP_sf"/>
</dbReference>
<sequence length="300" mass="33478">MIVNQQVHLPLLTVKRVSLHIKREDLIHPHISGNKYRKLKYNLIEAQKGGDIPILTFGGAFSNHIAATAYAGKAYGLQTIGIIRGEELEGKWKSNPTLVKAKANGMQFKFVSRANYRLKENPGFLRELKSEFGDYYLLPEGGTNTLAIEGCREILVPEDHHFQVVSCAVGTGGTLAGIIESSHDSQQILGFPVLKGDFLKKDICKFVRKRNWKLLTDYHFGGYAKVNTKLINFINDFKQKTGIPLDPIYTGKHLYGILDLVEKDHFSPSTKILAIHTGGLQGIVGMNQDLKLKNLPLLDL</sequence>
<reference evidence="7" key="1">
    <citation type="submission" date="2023-02" db="EMBL/GenBank/DDBJ databases">
        <title>Genome of Flavobacteriaceae gen. nov. sp. strain F89.</title>
        <authorList>
            <person name="Wang Y."/>
        </authorList>
    </citation>
    <scope>NUCLEOTIDE SEQUENCE</scope>
    <source>
        <strain evidence="7">F89</strain>
    </source>
</reference>
<dbReference type="GO" id="GO:0019148">
    <property type="term" value="F:D-cysteine desulfhydrase activity"/>
    <property type="evidence" value="ECO:0007669"/>
    <property type="project" value="TreeGrafter"/>
</dbReference>
<evidence type="ECO:0000256" key="3">
    <source>
        <dbReference type="ARBA" id="ARBA00022898"/>
    </source>
</evidence>
<name>A0AAE3ESQ2_9FLAO</name>
<evidence type="ECO:0000313" key="8">
    <source>
        <dbReference type="Proteomes" id="UP001200642"/>
    </source>
</evidence>
<evidence type="ECO:0000256" key="5">
    <source>
        <dbReference type="PIRSR" id="PIRSR006278-2"/>
    </source>
</evidence>
<feature type="active site" description="Nucleophile" evidence="4">
    <location>
        <position position="62"/>
    </location>
</feature>
<evidence type="ECO:0000256" key="1">
    <source>
        <dbReference type="ARBA" id="ARBA00001933"/>
    </source>
</evidence>
<accession>A0AAE3ESQ2</accession>
<keyword evidence="8" id="KW-1185">Reference proteome</keyword>
<dbReference type="Proteomes" id="UP001200642">
    <property type="component" value="Unassembled WGS sequence"/>
</dbReference>
<feature type="domain" description="Tryptophan synthase beta chain-like PALP" evidence="6">
    <location>
        <begin position="10"/>
        <end position="278"/>
    </location>
</feature>
<dbReference type="PIRSF" id="PIRSF006278">
    <property type="entry name" value="ACCD_DCysDesulf"/>
    <property type="match status" value="1"/>
</dbReference>
<dbReference type="InterPro" id="IPR027278">
    <property type="entry name" value="ACCD_DCysDesulf"/>
</dbReference>
<dbReference type="InterPro" id="IPR001926">
    <property type="entry name" value="TrpB-like_PALP"/>
</dbReference>
<keyword evidence="3 5" id="KW-0663">Pyridoxal phosphate</keyword>
<evidence type="ECO:0000259" key="6">
    <source>
        <dbReference type="Pfam" id="PF00291"/>
    </source>
</evidence>
<dbReference type="PANTHER" id="PTHR43780:SF2">
    <property type="entry name" value="1-AMINOCYCLOPROPANE-1-CARBOXYLATE DEAMINASE-RELATED"/>
    <property type="match status" value="1"/>
</dbReference>
<evidence type="ECO:0000313" key="7">
    <source>
        <dbReference type="EMBL" id="MCG2459805.1"/>
    </source>
</evidence>
<dbReference type="RefSeq" id="WP_317900951.1">
    <property type="nucleotide sequence ID" value="NZ_JAIRBC010000004.1"/>
</dbReference>
<dbReference type="SUPFAM" id="SSF53686">
    <property type="entry name" value="Tryptophan synthase beta subunit-like PLP-dependent enzymes"/>
    <property type="match status" value="1"/>
</dbReference>
<gene>
    <name evidence="7" type="ORF">K8352_03520</name>
</gene>
<dbReference type="AlphaFoldDB" id="A0AAE3ESQ2"/>
<dbReference type="EMBL" id="JAIRBC010000004">
    <property type="protein sequence ID" value="MCG2459805.1"/>
    <property type="molecule type" value="Genomic_DNA"/>
</dbReference>
<proteinExistence type="inferred from homology"/>
<dbReference type="PANTHER" id="PTHR43780">
    <property type="entry name" value="1-AMINOCYCLOPROPANE-1-CARBOXYLATE DEAMINASE-RELATED"/>
    <property type="match status" value="1"/>
</dbReference>
<comment type="caution">
    <text evidence="7">The sequence shown here is derived from an EMBL/GenBank/DDBJ whole genome shotgun (WGS) entry which is preliminary data.</text>
</comment>
<organism evidence="7 8">
    <name type="scientific">Cerina litoralis</name>
    <dbReference type="NCBI Taxonomy" id="2874477"/>
    <lineage>
        <taxon>Bacteria</taxon>
        <taxon>Pseudomonadati</taxon>
        <taxon>Bacteroidota</taxon>
        <taxon>Flavobacteriia</taxon>
        <taxon>Flavobacteriales</taxon>
        <taxon>Flavobacteriaceae</taxon>
        <taxon>Cerina</taxon>
    </lineage>
</organism>